<comment type="pathway">
    <text evidence="1">Cofactor biosynthesis; thiamine diphosphate biosynthesis.</text>
</comment>
<accession>A0ABP6RCJ9</accession>
<proteinExistence type="predicted"/>
<gene>
    <name evidence="3" type="ORF">GCM10020260_14600</name>
</gene>
<keyword evidence="4" id="KW-1185">Reference proteome</keyword>
<dbReference type="Gene3D" id="1.20.910.10">
    <property type="entry name" value="Heme oxygenase-like"/>
    <property type="match status" value="1"/>
</dbReference>
<dbReference type="SUPFAM" id="SSF48613">
    <property type="entry name" value="Heme oxygenase-like"/>
    <property type="match status" value="1"/>
</dbReference>
<dbReference type="InterPro" id="IPR050967">
    <property type="entry name" value="Thiamine_Salvage_TenA"/>
</dbReference>
<organism evidence="3 4">
    <name type="scientific">Nesterenkonia halobia</name>
    <dbReference type="NCBI Taxonomy" id="37922"/>
    <lineage>
        <taxon>Bacteria</taxon>
        <taxon>Bacillati</taxon>
        <taxon>Actinomycetota</taxon>
        <taxon>Actinomycetes</taxon>
        <taxon>Micrococcales</taxon>
        <taxon>Micrococcaceae</taxon>
        <taxon>Nesterenkonia</taxon>
    </lineage>
</organism>
<dbReference type="RefSeq" id="WP_344719774.1">
    <property type="nucleotide sequence ID" value="NZ_BAAAYG010000005.1"/>
</dbReference>
<protein>
    <recommendedName>
        <fullName evidence="2">Thiaminase-2/PQQC domain-containing protein</fullName>
    </recommendedName>
</protein>
<comment type="caution">
    <text evidence="3">The sequence shown here is derived from an EMBL/GenBank/DDBJ whole genome shotgun (WGS) entry which is preliminary data.</text>
</comment>
<feature type="domain" description="Thiaminase-2/PQQC" evidence="2">
    <location>
        <begin position="43"/>
        <end position="244"/>
    </location>
</feature>
<evidence type="ECO:0000313" key="3">
    <source>
        <dbReference type="EMBL" id="GAA3284311.1"/>
    </source>
</evidence>
<dbReference type="PANTHER" id="PTHR43198">
    <property type="entry name" value="BIFUNCTIONAL TH2 PROTEIN"/>
    <property type="match status" value="1"/>
</dbReference>
<dbReference type="Proteomes" id="UP001501736">
    <property type="component" value="Unassembled WGS sequence"/>
</dbReference>
<dbReference type="PANTHER" id="PTHR43198:SF2">
    <property type="entry name" value="SI:CH1073-67J19.1-RELATED"/>
    <property type="match status" value="1"/>
</dbReference>
<dbReference type="EMBL" id="BAAAYG010000005">
    <property type="protein sequence ID" value="GAA3284311.1"/>
    <property type="molecule type" value="Genomic_DNA"/>
</dbReference>
<name>A0ABP6RCJ9_9MICC</name>
<evidence type="ECO:0000256" key="1">
    <source>
        <dbReference type="ARBA" id="ARBA00004948"/>
    </source>
</evidence>
<reference evidence="4" key="1">
    <citation type="journal article" date="2019" name="Int. J. Syst. Evol. Microbiol.">
        <title>The Global Catalogue of Microorganisms (GCM) 10K type strain sequencing project: providing services to taxonomists for standard genome sequencing and annotation.</title>
        <authorList>
            <consortium name="The Broad Institute Genomics Platform"/>
            <consortium name="The Broad Institute Genome Sequencing Center for Infectious Disease"/>
            <person name="Wu L."/>
            <person name="Ma J."/>
        </authorList>
    </citation>
    <scope>NUCLEOTIDE SEQUENCE [LARGE SCALE GENOMIC DNA]</scope>
    <source>
        <strain evidence="4">JCM 11483</strain>
    </source>
</reference>
<evidence type="ECO:0000259" key="2">
    <source>
        <dbReference type="Pfam" id="PF03070"/>
    </source>
</evidence>
<dbReference type="Pfam" id="PF03070">
    <property type="entry name" value="TENA_THI-4"/>
    <property type="match status" value="1"/>
</dbReference>
<sequence>MAASQPTPAPASYVDAPALRVGAHCRTAWRQAREALVDIAGLEFLAELADGTLPTATFVHYIQQDAAYLAGYGRAMTLLAAGARDRDQMRFWARATSETIAEEQAMQAQLMESRQFASIAAELAGDDGEVVPSPTTLGYTSWLVATAAVDEHEVAVAAVLPCFWVYAEVGRHLVETIGEGMAEHPYRRWVETYSDPEYDAAVEEACGIFEALYEEADEPLRARMLAAFRRGCVYEHHFWDAARRREDWSR</sequence>
<dbReference type="CDD" id="cd19365">
    <property type="entry name" value="TenA_C-like"/>
    <property type="match status" value="1"/>
</dbReference>
<dbReference type="InterPro" id="IPR016084">
    <property type="entry name" value="Haem_Oase-like_multi-hlx"/>
</dbReference>
<dbReference type="InterPro" id="IPR004305">
    <property type="entry name" value="Thiaminase-2/PQQC"/>
</dbReference>
<evidence type="ECO:0000313" key="4">
    <source>
        <dbReference type="Proteomes" id="UP001501736"/>
    </source>
</evidence>